<sequence>MSDNSSNSQLPAFGGIYYIRQSVKRAFQLIYNYSGPEVSTFQSSSSSAASSSASSEKKRPKSRPCLCWNVQNNTVTVLIMASFDGVNPIIKQNDDKSIIPNISYDNLLKHLVSIYPTSPVPGRRWITIQGSDRNLMEHKNNSFLILIPVIADSKTKWSHLLDEKFSSTDLRYIADLLKALDDEKTEQRIRNFSSEETNKSVLSDSIIPTARTYKINHVENDQKLSENDESSGESSYGSGNLFIDRIKINKSDIVQDWLHRYIDKNLDYPWTENILEIDDAHALIQSSEIIDSDVKLLGRN</sequence>
<name>A0A817MXB7_9BILA</name>
<protein>
    <submittedName>
        <fullName evidence="2">Uncharacterized protein</fullName>
    </submittedName>
</protein>
<evidence type="ECO:0000256" key="1">
    <source>
        <dbReference type="SAM" id="MobiDB-lite"/>
    </source>
</evidence>
<dbReference type="OrthoDB" id="9999133at2759"/>
<evidence type="ECO:0000313" key="2">
    <source>
        <dbReference type="EMBL" id="CAF3082364.1"/>
    </source>
</evidence>
<dbReference type="AlphaFoldDB" id="A0A817MXB7"/>
<gene>
    <name evidence="2" type="ORF">TIS948_LOCUS5765</name>
</gene>
<evidence type="ECO:0000313" key="3">
    <source>
        <dbReference type="Proteomes" id="UP000663825"/>
    </source>
</evidence>
<comment type="caution">
    <text evidence="2">The sequence shown here is derived from an EMBL/GenBank/DDBJ whole genome shotgun (WGS) entry which is preliminary data.</text>
</comment>
<accession>A0A817MXB7</accession>
<dbReference type="EMBL" id="CAJNXB010000669">
    <property type="protein sequence ID" value="CAF3082364.1"/>
    <property type="molecule type" value="Genomic_DNA"/>
</dbReference>
<proteinExistence type="predicted"/>
<feature type="compositionally biased region" description="Low complexity" evidence="1">
    <location>
        <begin position="43"/>
        <end position="54"/>
    </location>
</feature>
<reference evidence="2" key="1">
    <citation type="submission" date="2021-02" db="EMBL/GenBank/DDBJ databases">
        <authorList>
            <person name="Nowell W R."/>
        </authorList>
    </citation>
    <scope>NUCLEOTIDE SEQUENCE</scope>
</reference>
<organism evidence="2 3">
    <name type="scientific">Rotaria socialis</name>
    <dbReference type="NCBI Taxonomy" id="392032"/>
    <lineage>
        <taxon>Eukaryota</taxon>
        <taxon>Metazoa</taxon>
        <taxon>Spiralia</taxon>
        <taxon>Gnathifera</taxon>
        <taxon>Rotifera</taxon>
        <taxon>Eurotatoria</taxon>
        <taxon>Bdelloidea</taxon>
        <taxon>Philodinida</taxon>
        <taxon>Philodinidae</taxon>
        <taxon>Rotaria</taxon>
    </lineage>
</organism>
<dbReference type="Proteomes" id="UP000663825">
    <property type="component" value="Unassembled WGS sequence"/>
</dbReference>
<feature type="region of interest" description="Disordered" evidence="1">
    <location>
        <begin position="38"/>
        <end position="61"/>
    </location>
</feature>